<keyword evidence="2" id="KW-1185">Reference proteome</keyword>
<evidence type="ECO:0000313" key="1">
    <source>
        <dbReference type="EMBL" id="KAE9540890.1"/>
    </source>
</evidence>
<comment type="caution">
    <text evidence="1">The sequence shown here is derived from an EMBL/GenBank/DDBJ whole genome shotgun (WGS) entry which is preliminary data.</text>
</comment>
<name>A0A6G0TYK2_APHGL</name>
<evidence type="ECO:0000313" key="2">
    <source>
        <dbReference type="Proteomes" id="UP000475862"/>
    </source>
</evidence>
<gene>
    <name evidence="1" type="ORF">AGLY_004135</name>
</gene>
<proteinExistence type="predicted"/>
<dbReference type="AlphaFoldDB" id="A0A6G0TYK2"/>
<reference evidence="1 2" key="1">
    <citation type="submission" date="2019-08" db="EMBL/GenBank/DDBJ databases">
        <title>The genome of the soybean aphid Biotype 1, its phylome, world population structure and adaptation to the North American continent.</title>
        <authorList>
            <person name="Giordano R."/>
            <person name="Donthu R.K."/>
            <person name="Hernandez A.G."/>
            <person name="Wright C.L."/>
            <person name="Zimin A.V."/>
        </authorList>
    </citation>
    <scope>NUCLEOTIDE SEQUENCE [LARGE SCALE GENOMIC DNA]</scope>
    <source>
        <tissue evidence="1">Whole aphids</tissue>
    </source>
</reference>
<sequence>MQADLSSTQDVPRKKFTAIVYSTDYRIHSDKKQSFKIIFQTVLALPSRNFFYGLTNFVVTMGTIATEEFDLMKDSKYRIVNCMSHLNFYQCTPILICRFKALSKYKFQNLIKLQSIVLFRGGRLQSSDNVNKYFNILSLNNMENCYNLLWRGVSGRKLDLVKNQKFYIIYLPFTRHATFWGTGSISHVKVSKMIHRSIPTMFISYGSCGKPVSNFSHYKNVILGVS</sequence>
<dbReference type="EMBL" id="VYZN01000013">
    <property type="protein sequence ID" value="KAE9540890.1"/>
    <property type="molecule type" value="Genomic_DNA"/>
</dbReference>
<dbReference type="Proteomes" id="UP000475862">
    <property type="component" value="Unassembled WGS sequence"/>
</dbReference>
<accession>A0A6G0TYK2</accession>
<organism evidence="1 2">
    <name type="scientific">Aphis glycines</name>
    <name type="common">Soybean aphid</name>
    <dbReference type="NCBI Taxonomy" id="307491"/>
    <lineage>
        <taxon>Eukaryota</taxon>
        <taxon>Metazoa</taxon>
        <taxon>Ecdysozoa</taxon>
        <taxon>Arthropoda</taxon>
        <taxon>Hexapoda</taxon>
        <taxon>Insecta</taxon>
        <taxon>Pterygota</taxon>
        <taxon>Neoptera</taxon>
        <taxon>Paraneoptera</taxon>
        <taxon>Hemiptera</taxon>
        <taxon>Sternorrhyncha</taxon>
        <taxon>Aphidomorpha</taxon>
        <taxon>Aphidoidea</taxon>
        <taxon>Aphididae</taxon>
        <taxon>Aphidini</taxon>
        <taxon>Aphis</taxon>
        <taxon>Aphis</taxon>
    </lineage>
</organism>
<protein>
    <submittedName>
        <fullName evidence="1">Uncharacterized protein</fullName>
    </submittedName>
</protein>